<dbReference type="EMBL" id="JALMLT010000005">
    <property type="protein sequence ID" value="MDT8760554.1"/>
    <property type="molecule type" value="Genomic_DNA"/>
</dbReference>
<organism evidence="1">
    <name type="scientific">Sphingomonas psychrotolerans</name>
    <dbReference type="NCBI Taxonomy" id="1327635"/>
    <lineage>
        <taxon>Bacteria</taxon>
        <taxon>Pseudomonadati</taxon>
        <taxon>Pseudomonadota</taxon>
        <taxon>Alphaproteobacteria</taxon>
        <taxon>Sphingomonadales</taxon>
        <taxon>Sphingomonadaceae</taxon>
        <taxon>Sphingomonas</taxon>
    </lineage>
</organism>
<reference evidence="1" key="1">
    <citation type="submission" date="2022-04" db="EMBL/GenBank/DDBJ databases">
        <title>Tomato heritable bacteria conferring resistance against bacterial wilt.</title>
        <authorList>
            <person name="Yin J."/>
        </authorList>
    </citation>
    <scope>NUCLEOTIDE SEQUENCE</scope>
    <source>
        <strain evidence="1">Cra20</strain>
    </source>
</reference>
<comment type="caution">
    <text evidence="1">The sequence shown here is derived from an EMBL/GenBank/DDBJ whole genome shotgun (WGS) entry which is preliminary data.</text>
</comment>
<evidence type="ECO:0000313" key="1">
    <source>
        <dbReference type="EMBL" id="MDT8760554.1"/>
    </source>
</evidence>
<proteinExistence type="predicted"/>
<name>A0ABU3N9L0_9SPHN</name>
<accession>A0ABU3N9L0</accession>
<gene>
    <name evidence="1" type="ORF">MZO42_17775</name>
</gene>
<sequence>MSAEGNRIEIDAIDFQISCRRFMVRATITRDRHMPLVDEYVLRLLAILDRMQVSRMRAWFGFSEAEIEAVLVDMGRQKLIEFDGDDVVLAPAGRELFKTVGEDGAPRVVEVVPLVGDVWFDLVSRNMVPRSRAPNADYLVRLTEQQSARELPETFARQAFEQNFRDYARRIRKLPDPDAVNLYSISEVEGGAYGHQLLPAKLVLDTDKLTVRNTFTELGSNAPAFAKLTVAANDAWQTNTAPETTSTAAAEFDRMTGPSVILPVIEDPTDAEAWVSLIVGIGREEGTFIPSIGATYLPANISRLLETLQKDGRGEETLELTWLRPNGSTWGRTTRVPDALQQIRATARNVGRHEIHTTLAMPRSTSKPVRKIHRRLFDTGLLLPQRHLPANLEVLLVPGVAALVNVHVPVGMHSVPIGGLTKDPRRLARIAERLKAGSAEGWEEIWRPSKQEHKRPER</sequence>
<protein>
    <submittedName>
        <fullName evidence="1">Uncharacterized protein</fullName>
    </submittedName>
</protein>